<dbReference type="CDD" id="cd04590">
    <property type="entry name" value="CBS_pair_CorC_HlyC_assoc"/>
    <property type="match status" value="1"/>
</dbReference>
<dbReference type="Proteomes" id="UP000264310">
    <property type="component" value="Unassembled WGS sequence"/>
</dbReference>
<dbReference type="InterPro" id="IPR036318">
    <property type="entry name" value="FAD-bd_PCMH-like_sf"/>
</dbReference>
<keyword evidence="15" id="KW-1185">Reference proteome</keyword>
<evidence type="ECO:0000256" key="7">
    <source>
        <dbReference type="ARBA" id="ARBA00023122"/>
    </source>
</evidence>
<keyword evidence="3" id="KW-1003">Cell membrane</keyword>
<keyword evidence="5" id="KW-0677">Repeat</keyword>
<evidence type="ECO:0000256" key="2">
    <source>
        <dbReference type="ARBA" id="ARBA00006446"/>
    </source>
</evidence>
<evidence type="ECO:0000256" key="8">
    <source>
        <dbReference type="ARBA" id="ARBA00023136"/>
    </source>
</evidence>
<dbReference type="PANTHER" id="PTHR43099:SF4">
    <property type="entry name" value="INTEGRAL MEMBRANE PROTEIN"/>
    <property type="match status" value="1"/>
</dbReference>
<dbReference type="Pfam" id="PF01595">
    <property type="entry name" value="CNNM"/>
    <property type="match status" value="1"/>
</dbReference>
<feature type="transmembrane region" description="Helical" evidence="11">
    <location>
        <begin position="101"/>
        <end position="127"/>
    </location>
</feature>
<feature type="domain" description="CNNM transmembrane" evidence="13">
    <location>
        <begin position="1"/>
        <end position="205"/>
    </location>
</feature>
<evidence type="ECO:0000256" key="5">
    <source>
        <dbReference type="ARBA" id="ARBA00022737"/>
    </source>
</evidence>
<keyword evidence="7 9" id="KW-0129">CBS domain</keyword>
<evidence type="ECO:0000259" key="12">
    <source>
        <dbReference type="PROSITE" id="PS51371"/>
    </source>
</evidence>
<gene>
    <name evidence="14" type="ORF">DYI37_11875</name>
</gene>
<evidence type="ECO:0000256" key="9">
    <source>
        <dbReference type="PROSITE-ProRule" id="PRU00703"/>
    </source>
</evidence>
<dbReference type="InterPro" id="IPR005170">
    <property type="entry name" value="Transptr-assoc_dom"/>
</dbReference>
<evidence type="ECO:0000256" key="6">
    <source>
        <dbReference type="ARBA" id="ARBA00022989"/>
    </source>
</evidence>
<dbReference type="AlphaFoldDB" id="A0A371X381"/>
<dbReference type="InterPro" id="IPR046342">
    <property type="entry name" value="CBS_dom_sf"/>
</dbReference>
<evidence type="ECO:0000313" key="14">
    <source>
        <dbReference type="EMBL" id="RFC63691.1"/>
    </source>
</evidence>
<dbReference type="PANTHER" id="PTHR43099">
    <property type="entry name" value="UPF0053 PROTEIN YRKA"/>
    <property type="match status" value="1"/>
</dbReference>
<keyword evidence="4 10" id="KW-0812">Transmembrane</keyword>
<dbReference type="PROSITE" id="PS51846">
    <property type="entry name" value="CNNM"/>
    <property type="match status" value="1"/>
</dbReference>
<feature type="transmembrane region" description="Helical" evidence="11">
    <location>
        <begin position="6"/>
        <end position="28"/>
    </location>
</feature>
<name>A0A371X381_9HYPH</name>
<dbReference type="GO" id="GO:0005886">
    <property type="term" value="C:plasma membrane"/>
    <property type="evidence" value="ECO:0007669"/>
    <property type="project" value="UniProtKB-SubCell"/>
</dbReference>
<organism evidence="14 15">
    <name type="scientific">Fulvimarina endophytica</name>
    <dbReference type="NCBI Taxonomy" id="2293836"/>
    <lineage>
        <taxon>Bacteria</taxon>
        <taxon>Pseudomonadati</taxon>
        <taxon>Pseudomonadota</taxon>
        <taxon>Alphaproteobacteria</taxon>
        <taxon>Hyphomicrobiales</taxon>
        <taxon>Aurantimonadaceae</taxon>
        <taxon>Fulvimarina</taxon>
    </lineage>
</organism>
<proteinExistence type="inferred from homology"/>
<keyword evidence="6 10" id="KW-1133">Transmembrane helix</keyword>
<evidence type="ECO:0000256" key="11">
    <source>
        <dbReference type="SAM" id="Phobius"/>
    </source>
</evidence>
<keyword evidence="8 10" id="KW-0472">Membrane</keyword>
<evidence type="ECO:0000313" key="15">
    <source>
        <dbReference type="Proteomes" id="UP000264310"/>
    </source>
</evidence>
<evidence type="ECO:0000256" key="10">
    <source>
        <dbReference type="PROSITE-ProRule" id="PRU01193"/>
    </source>
</evidence>
<comment type="subcellular location">
    <subcellularLocation>
        <location evidence="1">Cell membrane</location>
        <topology evidence="1">Multi-pass membrane protein</topology>
    </subcellularLocation>
</comment>
<sequence>MALIVIILVILAMLLANAFYVAAEFAAVSASKPKLEAKAEDGNANAAYLTKTVTDEYRMDRYIACAQIGITLSSLVIGVYAQRALLPYVGPPLDSVLPEGWSSAVLGAPIILIVLTSLQVIFGELFPKSIAVRAPERVATGTARPMRWSLFVLGPFISLLNGSALFVMRRIGLDKPKETGDEHSHDELRQLIEDSLEGGVIKRDAHEMLRQVLSFQDRTVGEVMAPRARMKFLSRRPKAGEALRQMLATPFTRFPVIEGSETEKPDGYVHLRDVYDLAERDPEASLDTIVRPVQLLPDSLPLSEAWQRLEESRESIAVVFNEYGIVSGLVTVEDLVEEIIGEVVDEFDKEQPRMEVAGERIVLRGDLLTPEVNHKFGLDLPEDQADSISGLVALRLGVEDVRTGSTVEIDGVAFTVESVENGLPRLLSMPKAASRKEIEA</sequence>
<dbReference type="PROSITE" id="PS51371">
    <property type="entry name" value="CBS"/>
    <property type="match status" value="1"/>
</dbReference>
<dbReference type="GO" id="GO:0050660">
    <property type="term" value="F:flavin adenine dinucleotide binding"/>
    <property type="evidence" value="ECO:0007669"/>
    <property type="project" value="InterPro"/>
</dbReference>
<dbReference type="Gene3D" id="3.30.465.10">
    <property type="match status" value="1"/>
</dbReference>
<dbReference type="InterPro" id="IPR051676">
    <property type="entry name" value="UPF0053_domain"/>
</dbReference>
<evidence type="ECO:0000259" key="13">
    <source>
        <dbReference type="PROSITE" id="PS51846"/>
    </source>
</evidence>
<dbReference type="SUPFAM" id="SSF56176">
    <property type="entry name" value="FAD-binding/transporter-associated domain-like"/>
    <property type="match status" value="1"/>
</dbReference>
<dbReference type="Gene3D" id="3.10.580.10">
    <property type="entry name" value="CBS-domain"/>
    <property type="match status" value="1"/>
</dbReference>
<dbReference type="InterPro" id="IPR002550">
    <property type="entry name" value="CNNM"/>
</dbReference>
<dbReference type="SUPFAM" id="SSF54631">
    <property type="entry name" value="CBS-domain pair"/>
    <property type="match status" value="1"/>
</dbReference>
<dbReference type="RefSeq" id="WP_116683420.1">
    <property type="nucleotide sequence ID" value="NZ_QURL01000004.1"/>
</dbReference>
<feature type="transmembrane region" description="Helical" evidence="11">
    <location>
        <begin position="148"/>
        <end position="168"/>
    </location>
</feature>
<accession>A0A371X381</accession>
<dbReference type="InterPro" id="IPR016169">
    <property type="entry name" value="FAD-bd_PCMH_sub2"/>
</dbReference>
<protein>
    <submittedName>
        <fullName evidence="14">HlyC/CorC family transporter</fullName>
    </submittedName>
</protein>
<dbReference type="InterPro" id="IPR044751">
    <property type="entry name" value="Ion_transp-like_CBS"/>
</dbReference>
<evidence type="ECO:0000256" key="1">
    <source>
        <dbReference type="ARBA" id="ARBA00004651"/>
    </source>
</evidence>
<comment type="similarity">
    <text evidence="2">Belongs to the UPF0053 family. Hemolysin C subfamily.</text>
</comment>
<evidence type="ECO:0000256" key="4">
    <source>
        <dbReference type="ARBA" id="ARBA00022692"/>
    </source>
</evidence>
<feature type="domain" description="CBS" evidence="12">
    <location>
        <begin position="289"/>
        <end position="346"/>
    </location>
</feature>
<evidence type="ECO:0000256" key="3">
    <source>
        <dbReference type="ARBA" id="ARBA00022475"/>
    </source>
</evidence>
<dbReference type="OrthoDB" id="9797674at2"/>
<feature type="transmembrane region" description="Helical" evidence="11">
    <location>
        <begin position="62"/>
        <end position="81"/>
    </location>
</feature>
<dbReference type="EMBL" id="QURL01000004">
    <property type="protein sequence ID" value="RFC63691.1"/>
    <property type="molecule type" value="Genomic_DNA"/>
</dbReference>
<dbReference type="Pfam" id="PF00571">
    <property type="entry name" value="CBS"/>
    <property type="match status" value="1"/>
</dbReference>
<comment type="caution">
    <text evidence="14">The sequence shown here is derived from an EMBL/GenBank/DDBJ whole genome shotgun (WGS) entry which is preliminary data.</text>
</comment>
<dbReference type="InterPro" id="IPR000644">
    <property type="entry name" value="CBS_dom"/>
</dbReference>
<dbReference type="Pfam" id="PF03471">
    <property type="entry name" value="CorC_HlyC"/>
    <property type="match status" value="1"/>
</dbReference>
<reference evidence="14 15" key="1">
    <citation type="submission" date="2018-08" db="EMBL/GenBank/DDBJ databases">
        <title>Fulvimarina sp. 85, whole genome shotgun sequence.</title>
        <authorList>
            <person name="Tuo L."/>
        </authorList>
    </citation>
    <scope>NUCLEOTIDE SEQUENCE [LARGE SCALE GENOMIC DNA]</scope>
    <source>
        <strain evidence="14 15">85</strain>
    </source>
</reference>